<dbReference type="AlphaFoldDB" id="A0A3S0L170"/>
<proteinExistence type="predicted"/>
<evidence type="ECO:0000313" key="6">
    <source>
        <dbReference type="Proteomes" id="UP000489351"/>
    </source>
</evidence>
<dbReference type="RefSeq" id="WP_126384844.1">
    <property type="nucleotide sequence ID" value="NZ_RXYK01000012.1"/>
</dbReference>
<keyword evidence="4" id="KW-0808">Transferase</keyword>
<dbReference type="EMBL" id="WUBZ01000018">
    <property type="protein sequence ID" value="MWV54675.1"/>
    <property type="molecule type" value="Genomic_DNA"/>
</dbReference>
<dbReference type="Proteomes" id="UP000489351">
    <property type="component" value="Unassembled WGS sequence"/>
</dbReference>
<feature type="domain" description="Glycosyltransferase subfamily 4-like N-terminal" evidence="2">
    <location>
        <begin position="13"/>
        <end position="158"/>
    </location>
</feature>
<name>A0A3S0L170_CHLPH</name>
<evidence type="ECO:0000313" key="5">
    <source>
        <dbReference type="Proteomes" id="UP000279908"/>
    </source>
</evidence>
<dbReference type="Pfam" id="PF00534">
    <property type="entry name" value="Glycos_transf_1"/>
    <property type="match status" value="1"/>
</dbReference>
<dbReference type="Pfam" id="PF13439">
    <property type="entry name" value="Glyco_transf_4"/>
    <property type="match status" value="1"/>
</dbReference>
<evidence type="ECO:0000259" key="2">
    <source>
        <dbReference type="Pfam" id="PF13439"/>
    </source>
</evidence>
<reference evidence="4 5" key="1">
    <citation type="submission" date="2018-12" db="EMBL/GenBank/DDBJ databases">
        <authorList>
            <person name="Lunina O.N."/>
            <person name="Grouzdev D.S."/>
            <person name="Gorlenko V.M."/>
            <person name="Savvichev A.S."/>
        </authorList>
    </citation>
    <scope>NUCLEOTIDE SEQUENCE [LARGE SCALE GENOMIC DNA]</scope>
    <source>
        <strain evidence="4 5">BrKhr-17</strain>
    </source>
</reference>
<dbReference type="SUPFAM" id="SSF53756">
    <property type="entry name" value="UDP-Glycosyltransferase/glycogen phosphorylase"/>
    <property type="match status" value="1"/>
</dbReference>
<dbReference type="Proteomes" id="UP000279908">
    <property type="component" value="Unassembled WGS sequence"/>
</dbReference>
<dbReference type="PANTHER" id="PTHR12526">
    <property type="entry name" value="GLYCOSYLTRANSFERASE"/>
    <property type="match status" value="1"/>
</dbReference>
<keyword evidence="6" id="KW-1185">Reference proteome</keyword>
<evidence type="ECO:0000259" key="1">
    <source>
        <dbReference type="Pfam" id="PF00534"/>
    </source>
</evidence>
<organism evidence="4 5">
    <name type="scientific">Chlorobium phaeovibrioides</name>
    <dbReference type="NCBI Taxonomy" id="1094"/>
    <lineage>
        <taxon>Bacteria</taxon>
        <taxon>Pseudomonadati</taxon>
        <taxon>Chlorobiota</taxon>
        <taxon>Chlorobiia</taxon>
        <taxon>Chlorobiales</taxon>
        <taxon>Chlorobiaceae</taxon>
        <taxon>Chlorobium/Pelodictyon group</taxon>
        <taxon>Chlorobium</taxon>
    </lineage>
</organism>
<evidence type="ECO:0000313" key="4">
    <source>
        <dbReference type="EMBL" id="RTY36816.1"/>
    </source>
</evidence>
<dbReference type="EMBL" id="RXYK01000012">
    <property type="protein sequence ID" value="RTY36816.1"/>
    <property type="molecule type" value="Genomic_DNA"/>
</dbReference>
<reference evidence="3 6" key="2">
    <citation type="submission" date="2019-11" db="EMBL/GenBank/DDBJ databases">
        <title>Green- and brown-colored morphotypes of Chlorobia in the stratified aquatic ecosystems of Kandalaksha Gulf (White Sea): A model for study of the accessory genome evolution.</title>
        <authorList>
            <person name="Grouzdev D.S."/>
        </authorList>
    </citation>
    <scope>NUCLEOTIDE SEQUENCE [LARGE SCALE GENOMIC DNA]</scope>
    <source>
        <strain evidence="3 6">ZM</strain>
    </source>
</reference>
<dbReference type="GO" id="GO:0016757">
    <property type="term" value="F:glycosyltransferase activity"/>
    <property type="evidence" value="ECO:0007669"/>
    <property type="project" value="InterPro"/>
</dbReference>
<dbReference type="Gene3D" id="3.40.50.2000">
    <property type="entry name" value="Glycogen Phosphorylase B"/>
    <property type="match status" value="2"/>
</dbReference>
<dbReference type="CDD" id="cd03811">
    <property type="entry name" value="GT4_GT28_WabH-like"/>
    <property type="match status" value="1"/>
</dbReference>
<accession>A0A3S0L170</accession>
<dbReference type="InterPro" id="IPR001296">
    <property type="entry name" value="Glyco_trans_1"/>
</dbReference>
<evidence type="ECO:0000313" key="3">
    <source>
        <dbReference type="EMBL" id="MWV54675.1"/>
    </source>
</evidence>
<feature type="domain" description="Glycosyl transferase family 1" evidence="1">
    <location>
        <begin position="174"/>
        <end position="329"/>
    </location>
</feature>
<dbReference type="InterPro" id="IPR028098">
    <property type="entry name" value="Glyco_trans_4-like_N"/>
</dbReference>
<comment type="caution">
    <text evidence="4">The sequence shown here is derived from an EMBL/GenBank/DDBJ whole genome shotgun (WGS) entry which is preliminary data.</text>
</comment>
<gene>
    <name evidence="4" type="ORF">EKD02_07685</name>
    <name evidence="3" type="ORF">GJ685_06295</name>
</gene>
<protein>
    <submittedName>
        <fullName evidence="4">Glycosyltransferase</fullName>
    </submittedName>
</protein>
<sequence length="354" mass="40101">MNILFMNSAREWGGTEKWTRMAAESLAANNRTILVYRREAVGRHFTIPSYRLPCWSHIDLYTILKLVRLIRKEQINILVPTKRKDYLLAGIAGKITRTPVILRLGADRPLRWPWQRFMYHTLTSGIIVNAEKIKRTLLQTGYIPEQKIKVIYNGLDTTEIDRQIEPPIDKPFPFTIAALGRITKNKGFDFLIRSFARFQQLNPDAEAGLVVMGEGSDRPAFEALSKELGLSQKVRFSGFLQNPYPTLQASDIFAMTSTNEGLSNALLEAMYLRCAPISTYAGGVEEVITNAMNGLLINYGDEKSLAEAITRLYRNETERKEMAEAARERVEQQFSIPAMAESIAAFCRKTAGRT</sequence>